<keyword evidence="2" id="KW-1185">Reference proteome</keyword>
<sequence>MASVGRLVEIIDTTLNLRGSALYQRKRLVEAGVIQGKQGPGGDAPLADVAMVLTSVMIGTTATTRPDTVRAYMALQAPDRSTFGDALTGYLADPHDLLELAIDAVAPAAAIRHRDGTGNVISTLFLSEEDDPRPGFTRMAVLTANTFTQLAEAIRQAPPATKRRRRRRRSV</sequence>
<dbReference type="OrthoDB" id="8448753at2"/>
<name>A0A2S9QC53_9HYPH</name>
<accession>A0A2S9QC53</accession>
<reference evidence="1 2" key="1">
    <citation type="submission" date="2018-02" db="EMBL/GenBank/DDBJ databases">
        <title>Whole genome sequencing of endophytic bacterium.</title>
        <authorList>
            <person name="Eedara R."/>
            <person name="Podile A.R."/>
        </authorList>
    </citation>
    <scope>NUCLEOTIDE SEQUENCE [LARGE SCALE GENOMIC DNA]</scope>
    <source>
        <strain evidence="1 2">RP1T</strain>
    </source>
</reference>
<evidence type="ECO:0000313" key="2">
    <source>
        <dbReference type="Proteomes" id="UP000237682"/>
    </source>
</evidence>
<organism evidence="1 2">
    <name type="scientific">Labrys okinawensis</name>
    <dbReference type="NCBI Taxonomy" id="346911"/>
    <lineage>
        <taxon>Bacteria</taxon>
        <taxon>Pseudomonadati</taxon>
        <taxon>Pseudomonadota</taxon>
        <taxon>Alphaproteobacteria</taxon>
        <taxon>Hyphomicrobiales</taxon>
        <taxon>Xanthobacteraceae</taxon>
        <taxon>Labrys</taxon>
    </lineage>
</organism>
<dbReference type="Proteomes" id="UP000237682">
    <property type="component" value="Unassembled WGS sequence"/>
</dbReference>
<protein>
    <submittedName>
        <fullName evidence="1">Uncharacterized protein</fullName>
    </submittedName>
</protein>
<dbReference type="RefSeq" id="WP_105863146.1">
    <property type="nucleotide sequence ID" value="NZ_PUEJ01000005.1"/>
</dbReference>
<dbReference type="EMBL" id="PUEJ01000005">
    <property type="protein sequence ID" value="PRH86924.1"/>
    <property type="molecule type" value="Genomic_DNA"/>
</dbReference>
<dbReference type="AlphaFoldDB" id="A0A2S9QC53"/>
<evidence type="ECO:0000313" key="1">
    <source>
        <dbReference type="EMBL" id="PRH86924.1"/>
    </source>
</evidence>
<comment type="caution">
    <text evidence="1">The sequence shown here is derived from an EMBL/GenBank/DDBJ whole genome shotgun (WGS) entry which is preliminary data.</text>
</comment>
<proteinExistence type="predicted"/>
<gene>
    <name evidence="1" type="ORF">C5L14_16695</name>
</gene>